<dbReference type="Gene3D" id="2.10.260.10">
    <property type="match status" value="1"/>
</dbReference>
<dbReference type="Proteomes" id="UP000310754">
    <property type="component" value="Unassembled WGS sequence"/>
</dbReference>
<accession>A0A4S4A5S3</accession>
<evidence type="ECO:0000313" key="3">
    <source>
        <dbReference type="EMBL" id="THF53862.1"/>
    </source>
</evidence>
<sequence>MPALMRKISTITEKGQVTIPKTVRDALGLGYGGRIAFNIDESRHVSIERVDDEDEADPVIDHFLTFLAKDMQENPQHIAEFPEALRGRMQALVKGMEVNLDDAIDGEVDL</sequence>
<dbReference type="PROSITE" id="PS51740">
    <property type="entry name" value="SPOVT_ABRB"/>
    <property type="match status" value="1"/>
</dbReference>
<dbReference type="NCBIfam" id="TIGR01439">
    <property type="entry name" value="lp_hng_hel_AbrB"/>
    <property type="match status" value="1"/>
</dbReference>
<keyword evidence="4" id="KW-1185">Reference proteome</keyword>
<keyword evidence="1" id="KW-0238">DNA-binding</keyword>
<proteinExistence type="predicted"/>
<dbReference type="GO" id="GO:0097351">
    <property type="term" value="F:toxin sequestering activity"/>
    <property type="evidence" value="ECO:0007669"/>
    <property type="project" value="InterPro"/>
</dbReference>
<organism evidence="3 4">
    <name type="scientific">Allorhizobium terrae</name>
    <dbReference type="NCBI Taxonomy" id="1848972"/>
    <lineage>
        <taxon>Bacteria</taxon>
        <taxon>Pseudomonadati</taxon>
        <taxon>Pseudomonadota</taxon>
        <taxon>Alphaproteobacteria</taxon>
        <taxon>Hyphomicrobiales</taxon>
        <taxon>Rhizobiaceae</taxon>
        <taxon>Rhizobium/Agrobacterium group</taxon>
        <taxon>Allorhizobium</taxon>
    </lineage>
</organism>
<comment type="caution">
    <text evidence="3">The sequence shown here is derived from an EMBL/GenBank/DDBJ whole genome shotgun (WGS) entry which is preliminary data.</text>
</comment>
<dbReference type="GO" id="GO:0003677">
    <property type="term" value="F:DNA binding"/>
    <property type="evidence" value="ECO:0007669"/>
    <property type="project" value="UniProtKB-UniRule"/>
</dbReference>
<dbReference type="Pfam" id="PF15937">
    <property type="entry name" value="PrlF_antitoxin"/>
    <property type="match status" value="1"/>
</dbReference>
<feature type="domain" description="SpoVT-AbrB" evidence="2">
    <location>
        <begin position="6"/>
        <end position="52"/>
    </location>
</feature>
<protein>
    <submittedName>
        <fullName evidence="3">AbrB family transcriptional regulator</fullName>
    </submittedName>
</protein>
<dbReference type="EMBL" id="SSOA01000001">
    <property type="protein sequence ID" value="THF53862.1"/>
    <property type="molecule type" value="Genomic_DNA"/>
</dbReference>
<evidence type="ECO:0000256" key="1">
    <source>
        <dbReference type="PROSITE-ProRule" id="PRU01076"/>
    </source>
</evidence>
<dbReference type="InterPro" id="IPR007159">
    <property type="entry name" value="SpoVT-AbrB_dom"/>
</dbReference>
<reference evidence="3 4" key="1">
    <citation type="submission" date="2019-04" db="EMBL/GenBank/DDBJ databases">
        <title>Rhizobium terrae sp. nov., isolated from a paddy soil.</title>
        <authorList>
            <person name="Lin S.-Y."/>
            <person name="Hameed A."/>
            <person name="Huang H.-I."/>
            <person name="Young C.-C."/>
        </authorList>
    </citation>
    <scope>NUCLEOTIDE SEQUENCE [LARGE SCALE GENOMIC DNA]</scope>
    <source>
        <strain evidence="3 4">CC-HIH110</strain>
    </source>
</reference>
<dbReference type="GO" id="GO:0001558">
    <property type="term" value="P:regulation of cell growth"/>
    <property type="evidence" value="ECO:0007669"/>
    <property type="project" value="InterPro"/>
</dbReference>
<dbReference type="RefSeq" id="WP_190234820.1">
    <property type="nucleotide sequence ID" value="NZ_SSOA01000001.1"/>
</dbReference>
<evidence type="ECO:0000313" key="4">
    <source>
        <dbReference type="Proteomes" id="UP000310754"/>
    </source>
</evidence>
<dbReference type="InterPro" id="IPR037914">
    <property type="entry name" value="SpoVT-AbrB_sf"/>
</dbReference>
<dbReference type="InterPro" id="IPR031848">
    <property type="entry name" value="PrlF_antitoxin"/>
</dbReference>
<dbReference type="AlphaFoldDB" id="A0A4S4A5S3"/>
<evidence type="ECO:0000259" key="2">
    <source>
        <dbReference type="PROSITE" id="PS51740"/>
    </source>
</evidence>
<gene>
    <name evidence="3" type="ORF">E6C51_01760</name>
</gene>
<name>A0A4S4A5S3_9HYPH</name>
<dbReference type="GO" id="GO:0003700">
    <property type="term" value="F:DNA-binding transcription factor activity"/>
    <property type="evidence" value="ECO:0007669"/>
    <property type="project" value="InterPro"/>
</dbReference>
<dbReference type="SMART" id="SM00966">
    <property type="entry name" value="SpoVT_AbrB"/>
    <property type="match status" value="1"/>
</dbReference>
<dbReference type="SUPFAM" id="SSF89447">
    <property type="entry name" value="AbrB/MazE/MraZ-like"/>
    <property type="match status" value="1"/>
</dbReference>